<dbReference type="EMBL" id="BKCJ010001138">
    <property type="protein sequence ID" value="GEU39143.1"/>
    <property type="molecule type" value="Genomic_DNA"/>
</dbReference>
<feature type="coiled-coil region" evidence="2">
    <location>
        <begin position="71"/>
        <end position="98"/>
    </location>
</feature>
<evidence type="ECO:0000256" key="2">
    <source>
        <dbReference type="SAM" id="Coils"/>
    </source>
</evidence>
<keyword evidence="1" id="KW-0479">Metal-binding</keyword>
<dbReference type="SMART" id="SM00343">
    <property type="entry name" value="ZnF_C2HC"/>
    <property type="match status" value="1"/>
</dbReference>
<dbReference type="GO" id="GO:0003676">
    <property type="term" value="F:nucleic acid binding"/>
    <property type="evidence" value="ECO:0007669"/>
    <property type="project" value="InterPro"/>
</dbReference>
<reference evidence="4" key="1">
    <citation type="journal article" date="2019" name="Sci. Rep.">
        <title>Draft genome of Tanacetum cinerariifolium, the natural source of mosquito coil.</title>
        <authorList>
            <person name="Yamashiro T."/>
            <person name="Shiraishi A."/>
            <person name="Satake H."/>
            <person name="Nakayama K."/>
        </authorList>
    </citation>
    <scope>NUCLEOTIDE SEQUENCE</scope>
</reference>
<dbReference type="SUPFAM" id="SSF57756">
    <property type="entry name" value="Retrovirus zinc finger-like domains"/>
    <property type="match status" value="1"/>
</dbReference>
<dbReference type="AlphaFoldDB" id="A0A6L2JQ97"/>
<proteinExistence type="predicted"/>
<dbReference type="Gene3D" id="4.10.60.10">
    <property type="entry name" value="Zinc finger, CCHC-type"/>
    <property type="match status" value="1"/>
</dbReference>
<dbReference type="InterPro" id="IPR036875">
    <property type="entry name" value="Znf_CCHC_sf"/>
</dbReference>
<dbReference type="Pfam" id="PF14223">
    <property type="entry name" value="Retrotran_gag_2"/>
    <property type="match status" value="1"/>
</dbReference>
<dbReference type="PROSITE" id="PS50158">
    <property type="entry name" value="ZF_CCHC"/>
    <property type="match status" value="1"/>
</dbReference>
<feature type="coiled-coil region" evidence="2">
    <location>
        <begin position="270"/>
        <end position="297"/>
    </location>
</feature>
<keyword evidence="2" id="KW-0175">Coiled coil</keyword>
<protein>
    <recommendedName>
        <fullName evidence="3">CCHC-type domain-containing protein</fullName>
    </recommendedName>
</protein>
<sequence>MNDYSLWEARGTLLIALPDKHQLNFKIHKDAKTLMEIIEKRFGGNKETKKVQKTLLKKQYENFTCSSSESLDQIHDMLQKLIRQLEILRETLSQEDINLNLKICEAETKSSSSASTSTQNIAFVSSNSINNPISAAASVSVVSAKLPTSALLNVDTLSNAKTGRHLGANRPTSIGFDMSKVECYNCQRKGHFARECRSPKDTRRNGAAEPQRRNVPVETFTSNELVSQCDGVGSYDWSFQVEEEPTNYALMAFTFSSSSSSDNELRDNALVILRYKFKKAEQERDDLKLKLEKFQTSSKNLSQLYQSGDGCHVVPPPYTGTFMPPKSNLVFHNAPNVSDSKDDMDADKDVTLKKVTDIAKEVATDAEIKENEVEPVELQEVVKVVTTAKLITKVVTAASTIITAAALQLTIVAAPTLTTAPIAAKKEKGEKVDNAVMRYQALKRKPQTEAQARKNMMIYLRNMAGFKMDYFKGMKYDDIRLIFEKYFNSNVGFLEKTKEQMEEEDSRALKRIMTNKDDDVCTEATPLTRKVLVVDYKIYTENNKPYYMIIRADGSPQLFLSFLSLLGNFDREDLEVLWQLVKERFASSKRTNFSDDFLLTTLTYMFEKPDVQA</sequence>
<comment type="caution">
    <text evidence="4">The sequence shown here is derived from an EMBL/GenBank/DDBJ whole genome shotgun (WGS) entry which is preliminary data.</text>
</comment>
<accession>A0A6L2JQ97</accession>
<dbReference type="Pfam" id="PF00098">
    <property type="entry name" value="zf-CCHC"/>
    <property type="match status" value="1"/>
</dbReference>
<name>A0A6L2JQ97_TANCI</name>
<evidence type="ECO:0000259" key="3">
    <source>
        <dbReference type="PROSITE" id="PS50158"/>
    </source>
</evidence>
<keyword evidence="1" id="KW-0862">Zinc</keyword>
<evidence type="ECO:0000256" key="1">
    <source>
        <dbReference type="PROSITE-ProRule" id="PRU00047"/>
    </source>
</evidence>
<keyword evidence="1" id="KW-0863">Zinc-finger</keyword>
<evidence type="ECO:0000313" key="4">
    <source>
        <dbReference type="EMBL" id="GEU39143.1"/>
    </source>
</evidence>
<dbReference type="InterPro" id="IPR001878">
    <property type="entry name" value="Znf_CCHC"/>
</dbReference>
<organism evidence="4">
    <name type="scientific">Tanacetum cinerariifolium</name>
    <name type="common">Dalmatian daisy</name>
    <name type="synonym">Chrysanthemum cinerariifolium</name>
    <dbReference type="NCBI Taxonomy" id="118510"/>
    <lineage>
        <taxon>Eukaryota</taxon>
        <taxon>Viridiplantae</taxon>
        <taxon>Streptophyta</taxon>
        <taxon>Embryophyta</taxon>
        <taxon>Tracheophyta</taxon>
        <taxon>Spermatophyta</taxon>
        <taxon>Magnoliopsida</taxon>
        <taxon>eudicotyledons</taxon>
        <taxon>Gunneridae</taxon>
        <taxon>Pentapetalae</taxon>
        <taxon>asterids</taxon>
        <taxon>campanulids</taxon>
        <taxon>Asterales</taxon>
        <taxon>Asteraceae</taxon>
        <taxon>Asteroideae</taxon>
        <taxon>Anthemideae</taxon>
        <taxon>Anthemidinae</taxon>
        <taxon>Tanacetum</taxon>
    </lineage>
</organism>
<dbReference type="GO" id="GO:0008270">
    <property type="term" value="F:zinc ion binding"/>
    <property type="evidence" value="ECO:0007669"/>
    <property type="project" value="UniProtKB-KW"/>
</dbReference>
<feature type="domain" description="CCHC-type" evidence="3">
    <location>
        <begin position="183"/>
        <end position="198"/>
    </location>
</feature>
<gene>
    <name evidence="4" type="ORF">Tci_011121</name>
</gene>